<gene>
    <name evidence="2" type="ORF">ENR23_11165</name>
</gene>
<accession>A0A832I5Y1</accession>
<protein>
    <recommendedName>
        <fullName evidence="3">Tetratricopeptide repeat protein</fullName>
    </recommendedName>
</protein>
<proteinExistence type="predicted"/>
<keyword evidence="1" id="KW-0732">Signal</keyword>
<sequence>MKPAYRRSAALALFASALLAVASPALAEPFALLASVRGRVDVIVARTGEKARASFGRALERGDRIEVAAGGGATVYFSDGNVIELGEKSSVTVGGRVANPARVGPGAGLAGPVYQQVARVVTGGSRETGLVAISQMRGADAQRALILAPRASHVLTGRPAFAWRAAAGADRYRVTVSDEHGEVWSREVAEGPLAWPADAPAARSGADYLWTLEALSDRGALRREESAFHVVEADDERVVRENLARIEASAGGPDHPATHFLAGSYLAGRGLHHDAARHFERLGALVPESPAAHEALGNVYRTIGLMDLAAESFQKALALTRQD</sequence>
<feature type="chain" id="PRO_5032606910" description="Tetratricopeptide repeat protein" evidence="1">
    <location>
        <begin position="28"/>
        <end position="323"/>
    </location>
</feature>
<feature type="signal peptide" evidence="1">
    <location>
        <begin position="1"/>
        <end position="27"/>
    </location>
</feature>
<evidence type="ECO:0000313" key="2">
    <source>
        <dbReference type="EMBL" id="HGZ43960.1"/>
    </source>
</evidence>
<evidence type="ECO:0000256" key="1">
    <source>
        <dbReference type="SAM" id="SignalP"/>
    </source>
</evidence>
<reference evidence="2" key="1">
    <citation type="journal article" date="2020" name="mSystems">
        <title>Genome- and Community-Level Interaction Insights into Carbon Utilization and Element Cycling Functions of Hydrothermarchaeota in Hydrothermal Sediment.</title>
        <authorList>
            <person name="Zhou Z."/>
            <person name="Liu Y."/>
            <person name="Xu W."/>
            <person name="Pan J."/>
            <person name="Luo Z.H."/>
            <person name="Li M."/>
        </authorList>
    </citation>
    <scope>NUCLEOTIDE SEQUENCE [LARGE SCALE GENOMIC DNA]</scope>
    <source>
        <strain evidence="2">SpSt-381</strain>
    </source>
</reference>
<dbReference type="PROSITE" id="PS50293">
    <property type="entry name" value="TPR_REGION"/>
    <property type="match status" value="1"/>
</dbReference>
<name>A0A832I5Y1_UNCEI</name>
<comment type="caution">
    <text evidence="2">The sequence shown here is derived from an EMBL/GenBank/DDBJ whole genome shotgun (WGS) entry which is preliminary data.</text>
</comment>
<dbReference type="EMBL" id="DSQF01000022">
    <property type="protein sequence ID" value="HGZ43960.1"/>
    <property type="molecule type" value="Genomic_DNA"/>
</dbReference>
<organism evidence="2">
    <name type="scientific">Eiseniibacteriota bacterium</name>
    <dbReference type="NCBI Taxonomy" id="2212470"/>
    <lineage>
        <taxon>Bacteria</taxon>
        <taxon>Candidatus Eiseniibacteriota</taxon>
    </lineage>
</organism>
<dbReference type="AlphaFoldDB" id="A0A832I5Y1"/>
<dbReference type="SUPFAM" id="SSF48452">
    <property type="entry name" value="TPR-like"/>
    <property type="match status" value="1"/>
</dbReference>
<dbReference type="InterPro" id="IPR011990">
    <property type="entry name" value="TPR-like_helical_dom_sf"/>
</dbReference>
<dbReference type="Gene3D" id="1.25.40.10">
    <property type="entry name" value="Tetratricopeptide repeat domain"/>
    <property type="match status" value="1"/>
</dbReference>
<evidence type="ECO:0008006" key="3">
    <source>
        <dbReference type="Google" id="ProtNLM"/>
    </source>
</evidence>